<feature type="transmembrane region" description="Helical" evidence="1">
    <location>
        <begin position="90"/>
        <end position="109"/>
    </location>
</feature>
<evidence type="ECO:0008006" key="4">
    <source>
        <dbReference type="Google" id="ProtNLM"/>
    </source>
</evidence>
<dbReference type="EMBL" id="CP002498">
    <property type="protein sequence ID" value="AET38392.1"/>
    <property type="molecule type" value="Genomic_DNA"/>
</dbReference>
<name>G8JNW7_ERECY</name>
<keyword evidence="1" id="KW-0812">Transmembrane</keyword>
<sequence length="330" mass="38385">MNVVLFKPWQRAFSTTMLRTLSGNPPDPTHIFTDPKTNKAREPPNFFQEQAFGNGAIRDKTSLFKPGQNVLADALSTSIREQQRHRKKTVWSSIFVTVFGILFGYSVGYKVVYKGEEVFIPVWPAKRSRPLSTKDAAGLNIQEVKRIVEFRVLEKLSMHKMIKEQFGVPLRTNYGRKPQSDQFQVWCEDEDPCIKGIVMRPSSSRLEKTDDKWHRIPPILDWRMAYRPISIQRMVEKFLSVFGLRTSDLFQVVNPDKVLGDFKYEHPLPKRNEHDHSMHICFLGKMHLSPDSVIVYKGQYHVDARLEQIDLLRLENGELVRYVLHKTESN</sequence>
<keyword evidence="1" id="KW-1133">Transmembrane helix</keyword>
<dbReference type="KEGG" id="erc:Ecym_2682"/>
<reference evidence="3" key="1">
    <citation type="journal article" date="2012" name="G3 (Bethesda)">
        <title>Pichia sorbitophila, an interspecies yeast hybrid reveals early steps of genome resolution following polyploidization.</title>
        <authorList>
            <person name="Leh Louis V."/>
            <person name="Despons L."/>
            <person name="Friedrich A."/>
            <person name="Martin T."/>
            <person name="Durrens P."/>
            <person name="Casaregola S."/>
            <person name="Neuveglise C."/>
            <person name="Fairhead C."/>
            <person name="Marck C."/>
            <person name="Cruz J.A."/>
            <person name="Straub M.L."/>
            <person name="Kugler V."/>
            <person name="Sacerdot C."/>
            <person name="Uzunov Z."/>
            <person name="Thierry A."/>
            <person name="Weiss S."/>
            <person name="Bleykasten C."/>
            <person name="De Montigny J."/>
            <person name="Jacques N."/>
            <person name="Jung P."/>
            <person name="Lemaire M."/>
            <person name="Mallet S."/>
            <person name="Morel G."/>
            <person name="Richard G.F."/>
            <person name="Sarkar A."/>
            <person name="Savel G."/>
            <person name="Schacherer J."/>
            <person name="Seret M.L."/>
            <person name="Talla E."/>
            <person name="Samson G."/>
            <person name="Jubin C."/>
            <person name="Poulain J."/>
            <person name="Vacherie B."/>
            <person name="Barbe V."/>
            <person name="Pelletier E."/>
            <person name="Sherman D.J."/>
            <person name="Westhof E."/>
            <person name="Weissenbach J."/>
            <person name="Baret P.V."/>
            <person name="Wincker P."/>
            <person name="Gaillardin C."/>
            <person name="Dujon B."/>
            <person name="Souciet J.L."/>
        </authorList>
    </citation>
    <scope>NUCLEOTIDE SEQUENCE [LARGE SCALE GENOMIC DNA]</scope>
    <source>
        <strain evidence="3">CBS 270.75 / DBVPG 7215 / KCTC 17166 / NRRL Y-17582</strain>
    </source>
</reference>
<dbReference type="Proteomes" id="UP000006790">
    <property type="component" value="Chromosome 2"/>
</dbReference>
<dbReference type="OMA" id="WCEDQDP"/>
<dbReference type="HOGENOM" id="CLU_058942_0_0_1"/>
<dbReference type="AlphaFoldDB" id="G8JNW7"/>
<dbReference type="eggNOG" id="ENOG502QT12">
    <property type="taxonomic scope" value="Eukaryota"/>
</dbReference>
<dbReference type="OrthoDB" id="4058511at2759"/>
<dbReference type="RefSeq" id="XP_003645209.1">
    <property type="nucleotide sequence ID" value="XM_003645161.1"/>
</dbReference>
<dbReference type="FunCoup" id="G8JNW7">
    <property type="interactions" value="31"/>
</dbReference>
<protein>
    <recommendedName>
        <fullName evidence="4">Altered inheritance of mitochondria protein 39, mitochondrial</fullName>
    </recommendedName>
</protein>
<gene>
    <name evidence="2" type="ordered locus">Ecym_2682</name>
</gene>
<evidence type="ECO:0000313" key="2">
    <source>
        <dbReference type="EMBL" id="AET38392.1"/>
    </source>
</evidence>
<keyword evidence="1" id="KW-0472">Membrane</keyword>
<proteinExistence type="predicted"/>
<evidence type="ECO:0000313" key="3">
    <source>
        <dbReference type="Proteomes" id="UP000006790"/>
    </source>
</evidence>
<accession>G8JNW7</accession>
<keyword evidence="3" id="KW-1185">Reference proteome</keyword>
<organism evidence="2 3">
    <name type="scientific">Eremothecium cymbalariae (strain CBS 270.75 / DBVPG 7215 / KCTC 17166 / NRRL Y-17582)</name>
    <name type="common">Yeast</name>
    <dbReference type="NCBI Taxonomy" id="931890"/>
    <lineage>
        <taxon>Eukaryota</taxon>
        <taxon>Fungi</taxon>
        <taxon>Dikarya</taxon>
        <taxon>Ascomycota</taxon>
        <taxon>Saccharomycotina</taxon>
        <taxon>Saccharomycetes</taxon>
        <taxon>Saccharomycetales</taxon>
        <taxon>Saccharomycetaceae</taxon>
        <taxon>Eremothecium</taxon>
    </lineage>
</organism>
<dbReference type="GeneID" id="11471974"/>
<dbReference type="InParanoid" id="G8JNW7"/>
<evidence type="ECO:0000256" key="1">
    <source>
        <dbReference type="SAM" id="Phobius"/>
    </source>
</evidence>